<gene>
    <name evidence="1" type="ORF">FBZ90_1231</name>
</gene>
<dbReference type="PROSITE" id="PS51318">
    <property type="entry name" value="TAT"/>
    <property type="match status" value="1"/>
</dbReference>
<dbReference type="AlphaFoldDB" id="A0A560GKW0"/>
<dbReference type="InterPro" id="IPR006311">
    <property type="entry name" value="TAT_signal"/>
</dbReference>
<dbReference type="EMBL" id="VITR01000023">
    <property type="protein sequence ID" value="TWB34612.1"/>
    <property type="molecule type" value="Genomic_DNA"/>
</dbReference>
<protein>
    <recommendedName>
        <fullName evidence="3">Autotransporter-associated beta strand protein</fullName>
    </recommendedName>
</protein>
<proteinExistence type="predicted"/>
<organism evidence="1 2">
    <name type="scientific">Nitrospirillum amazonense</name>
    <dbReference type="NCBI Taxonomy" id="28077"/>
    <lineage>
        <taxon>Bacteria</taxon>
        <taxon>Pseudomonadati</taxon>
        <taxon>Pseudomonadota</taxon>
        <taxon>Alphaproteobacteria</taxon>
        <taxon>Rhodospirillales</taxon>
        <taxon>Azospirillaceae</taxon>
        <taxon>Nitrospirillum</taxon>
    </lineage>
</organism>
<evidence type="ECO:0008006" key="3">
    <source>
        <dbReference type="Google" id="ProtNLM"/>
    </source>
</evidence>
<dbReference type="Proteomes" id="UP000315751">
    <property type="component" value="Unassembled WGS sequence"/>
</dbReference>
<comment type="caution">
    <text evidence="1">The sequence shown here is derived from an EMBL/GenBank/DDBJ whole genome shotgun (WGS) entry which is preliminary data.</text>
</comment>
<evidence type="ECO:0000313" key="2">
    <source>
        <dbReference type="Proteomes" id="UP000315751"/>
    </source>
</evidence>
<dbReference type="RefSeq" id="WP_211102330.1">
    <property type="nucleotide sequence ID" value="NZ_VITR01000023.1"/>
</dbReference>
<sequence length="610" mass="58651">MALGRMGRDQGAAKTRRVLLLGASALAIGMGLAAPRSAQAYCGSFSTSHTIGSGASCTAFTWTGSMGGTVVNNGTLLANIDDGPDNTFIDYPGFSVAGGKTLTALINNRLITGVGSGIVLTGNATSTTTSGTVTYGISAYTTIGTIVNNGSGRIGSDSLSAIKIINGVKIGGITNAGTMLSYGNTAFNLLGGSIGTLTNSGNISSTTGGAVDVNVITTISTIGTLINSGLLQGNARGTGALNVFGVVGSVSNSGTILNDSGPGVEVRNYGGFGPTAIYHSHVGQDGTLSTLTNSGLISGTVGVSIGAGGSIVSLVNAKTGTIQGGIVIAKTTGNPSVTHNGSLGALFNAGVIIGNVVNNSSTPLSITGGSGTTIGTFTGTSGKGSIISTLGNIVLTGGNLLFNDNINVGTGTLVSQGTSLTITGGSTIAGSYSQGAGTLALLNGGLVVTDAASITGGTVIASLSSTGNYVPGQASSTLLQGGAGSSYSGVSLRAGTGGLGLTSGVIGNALVAFSANDYIGGTLGGVVNSQTIAGIDTALYVASSGSLGSVSNTGLLNGTNSGVANYGTIGLVTNGATGTIAGGVNALYNDTNGVIGTLANSGTITANSVG</sequence>
<accession>A0A560GKW0</accession>
<name>A0A560GKW0_9PROT</name>
<keyword evidence="2" id="KW-1185">Reference proteome</keyword>
<reference evidence="1 2" key="1">
    <citation type="submission" date="2019-06" db="EMBL/GenBank/DDBJ databases">
        <title>Genomic Encyclopedia of Type Strains, Phase IV (KMG-V): Genome sequencing to study the core and pangenomes of soil and plant-associated prokaryotes.</title>
        <authorList>
            <person name="Whitman W."/>
        </authorList>
    </citation>
    <scope>NUCLEOTIDE SEQUENCE [LARGE SCALE GENOMIC DNA]</scope>
    <source>
        <strain evidence="1 2">BR 11622</strain>
    </source>
</reference>
<evidence type="ECO:0000313" key="1">
    <source>
        <dbReference type="EMBL" id="TWB34612.1"/>
    </source>
</evidence>
<feature type="non-terminal residue" evidence="1">
    <location>
        <position position="610"/>
    </location>
</feature>